<evidence type="ECO:0008006" key="5">
    <source>
        <dbReference type="Google" id="ProtNLM"/>
    </source>
</evidence>
<evidence type="ECO:0000313" key="2">
    <source>
        <dbReference type="EMBL" id="QOD01531.1"/>
    </source>
</evidence>
<dbReference type="AlphaFoldDB" id="A0A1X0ZJD2"/>
<protein>
    <recommendedName>
        <fullName evidence="5">Transcriptional regulator</fullName>
    </recommendedName>
</protein>
<proteinExistence type="predicted"/>
<evidence type="ECO:0000313" key="3">
    <source>
        <dbReference type="Proteomes" id="UP000193675"/>
    </source>
</evidence>
<geneLocation type="plasmid" evidence="2 4">
    <name>pZXPA-20-602k</name>
</geneLocation>
<name>A0A1X0ZJD2_PSEPU</name>
<reference evidence="2 4" key="2">
    <citation type="submission" date="2020-09" db="EMBL/GenBank/DDBJ databases">
        <title>Co-existence of a novel multidrug-resistance efflux pump with carbapenem resistance gene blaVIM-2 in one megaplasmid in Pseudomonas putida.</title>
        <authorList>
            <person name="Peng K."/>
            <person name="Li R."/>
        </authorList>
    </citation>
    <scope>NUCLEOTIDE SEQUENCE [LARGE SCALE GENOMIC DNA]</scope>
    <source>
        <strain evidence="2 4">ZXPA-20</strain>
        <plasmid evidence="2 4">pZXPA-20-602k</plasmid>
    </source>
</reference>
<gene>
    <name evidence="1" type="ORF">B7H17_25070</name>
    <name evidence="2" type="ORF">ID616_30375</name>
</gene>
<evidence type="ECO:0000313" key="4">
    <source>
        <dbReference type="Proteomes" id="UP000516786"/>
    </source>
</evidence>
<reference evidence="1 3" key="1">
    <citation type="submission" date="2017-04" db="EMBL/GenBank/DDBJ databases">
        <title>Presence of VIM-2 positive Pseudomonas species in chickens and their surrounding environment.</title>
        <authorList>
            <person name="Zhang R."/>
        </authorList>
    </citation>
    <scope>NUCLEOTIDE SEQUENCE [LARGE SCALE GENOMIC DNA]</scope>
    <source>
        <strain evidence="1 3">DZ-C18</strain>
    </source>
</reference>
<sequence length="172" mass="19204">MIEEDIIKLSAKAMGFQLEYRRSSDAYYYDDPETGREVWLPMQDDRQVVLIIAKLKVDITSLGGLARATVYVPWVGFKQCETPHADEPGARRDALRLAVATVAAKYGDGMLDGDTDERVLGHLLQTEGSTAHDMRAVVRASREEISEACQRLKRKGLVMNTGPYWKAVGDTK</sequence>
<dbReference type="Proteomes" id="UP000193675">
    <property type="component" value="Unassembled WGS sequence"/>
</dbReference>
<dbReference type="Proteomes" id="UP000516786">
    <property type="component" value="Plasmid pZXPA-20-602k"/>
</dbReference>
<evidence type="ECO:0000313" key="1">
    <source>
        <dbReference type="EMBL" id="ORL58803.1"/>
    </source>
</evidence>
<dbReference type="EMBL" id="CP061724">
    <property type="protein sequence ID" value="QOD01531.1"/>
    <property type="molecule type" value="Genomic_DNA"/>
</dbReference>
<dbReference type="EMBL" id="NBWC01000049">
    <property type="protein sequence ID" value="ORL58803.1"/>
    <property type="molecule type" value="Genomic_DNA"/>
</dbReference>
<dbReference type="RefSeq" id="WP_084851009.1">
    <property type="nucleotide sequence ID" value="NZ_CP061724.1"/>
</dbReference>
<dbReference type="OrthoDB" id="6960372at2"/>
<accession>A0A1X0ZJD2</accession>
<keyword evidence="2" id="KW-0614">Plasmid</keyword>
<organism evidence="1 3">
    <name type="scientific">Pseudomonas putida</name>
    <name type="common">Arthrobacter siderocapsulatus</name>
    <dbReference type="NCBI Taxonomy" id="303"/>
    <lineage>
        <taxon>Bacteria</taxon>
        <taxon>Pseudomonadati</taxon>
        <taxon>Pseudomonadota</taxon>
        <taxon>Gammaproteobacteria</taxon>
        <taxon>Pseudomonadales</taxon>
        <taxon>Pseudomonadaceae</taxon>
        <taxon>Pseudomonas</taxon>
    </lineage>
</organism>